<keyword evidence="2" id="KW-1185">Reference proteome</keyword>
<gene>
    <name evidence="1" type="ORF">Pan97_05380</name>
</gene>
<sequence>MKVQRLPIVGVMGSGKDDHLELSLELGWLLGTLGVHLLTGGGRGTMAAVSEAFARTHDRRGMVLGILPSDHSRTKPKADYPNDWVEIPIVTHLPHSGERGTESTSRNHINILTSDAIVALPGGPGTSTEVQLAIRYGKPIIAYLGTTGGIPDLPQDVAVATTIDQVEAFLRSVLLD</sequence>
<dbReference type="Pfam" id="PF18306">
    <property type="entry name" value="LDcluster4"/>
    <property type="match status" value="1"/>
</dbReference>
<evidence type="ECO:0000313" key="2">
    <source>
        <dbReference type="Proteomes" id="UP000318626"/>
    </source>
</evidence>
<accession>A0A518C2W4</accession>
<dbReference type="Gene3D" id="3.40.50.450">
    <property type="match status" value="1"/>
</dbReference>
<evidence type="ECO:0000313" key="1">
    <source>
        <dbReference type="EMBL" id="QDU73562.1"/>
    </source>
</evidence>
<dbReference type="KEGG" id="bvo:Pan97_05380"/>
<reference evidence="2" key="1">
    <citation type="submission" date="2019-02" db="EMBL/GenBank/DDBJ databases">
        <title>Deep-cultivation of Planctomycetes and their phenomic and genomic characterization uncovers novel biology.</title>
        <authorList>
            <person name="Wiegand S."/>
            <person name="Jogler M."/>
            <person name="Boedeker C."/>
            <person name="Pinto D."/>
            <person name="Vollmers J."/>
            <person name="Rivas-Marin E."/>
            <person name="Kohn T."/>
            <person name="Peeters S.H."/>
            <person name="Heuer A."/>
            <person name="Rast P."/>
            <person name="Oberbeckmann S."/>
            <person name="Bunk B."/>
            <person name="Jeske O."/>
            <person name="Meyerdierks A."/>
            <person name="Storesund J.E."/>
            <person name="Kallscheuer N."/>
            <person name="Luecker S."/>
            <person name="Lage O.M."/>
            <person name="Pohl T."/>
            <person name="Merkel B.J."/>
            <person name="Hornburger P."/>
            <person name="Mueller R.-W."/>
            <person name="Bruemmer F."/>
            <person name="Labrenz M."/>
            <person name="Spormann A.M."/>
            <person name="Op den Camp H."/>
            <person name="Overmann J."/>
            <person name="Amann R."/>
            <person name="Jetten M.S.M."/>
            <person name="Mascher T."/>
            <person name="Medema M.H."/>
            <person name="Devos D.P."/>
            <person name="Kaster A.-K."/>
            <person name="Ovreas L."/>
            <person name="Rohde M."/>
            <person name="Galperin M.Y."/>
            <person name="Jogler C."/>
        </authorList>
    </citation>
    <scope>NUCLEOTIDE SEQUENCE [LARGE SCALE GENOMIC DNA]</scope>
    <source>
        <strain evidence="2">Pan97</strain>
    </source>
</reference>
<dbReference type="InterPro" id="IPR041164">
    <property type="entry name" value="LDcluster4"/>
</dbReference>
<dbReference type="AlphaFoldDB" id="A0A518C2W4"/>
<evidence type="ECO:0008006" key="3">
    <source>
        <dbReference type="Google" id="ProtNLM"/>
    </source>
</evidence>
<dbReference type="OrthoDB" id="9794907at2"/>
<protein>
    <recommendedName>
        <fullName evidence="3">Molybdenum cofactor carrier protein</fullName>
    </recommendedName>
</protein>
<dbReference type="RefSeq" id="WP_144970487.1">
    <property type="nucleotide sequence ID" value="NZ_CP036289.1"/>
</dbReference>
<name>A0A518C2W4_9BACT</name>
<dbReference type="Proteomes" id="UP000318626">
    <property type="component" value="Chromosome"/>
</dbReference>
<organism evidence="1 2">
    <name type="scientific">Bremerella volcania</name>
    <dbReference type="NCBI Taxonomy" id="2527984"/>
    <lineage>
        <taxon>Bacteria</taxon>
        <taxon>Pseudomonadati</taxon>
        <taxon>Planctomycetota</taxon>
        <taxon>Planctomycetia</taxon>
        <taxon>Pirellulales</taxon>
        <taxon>Pirellulaceae</taxon>
        <taxon>Bremerella</taxon>
    </lineage>
</organism>
<dbReference type="SUPFAM" id="SSF102405">
    <property type="entry name" value="MCP/YpsA-like"/>
    <property type="match status" value="1"/>
</dbReference>
<dbReference type="EMBL" id="CP036289">
    <property type="protein sequence ID" value="QDU73562.1"/>
    <property type="molecule type" value="Genomic_DNA"/>
</dbReference>
<proteinExistence type="predicted"/>